<evidence type="ECO:0000256" key="5">
    <source>
        <dbReference type="ARBA" id="ARBA00023002"/>
    </source>
</evidence>
<feature type="domain" description="FAD dependent oxidoreductase" evidence="7">
    <location>
        <begin position="2"/>
        <end position="82"/>
    </location>
</feature>
<keyword evidence="5" id="KW-0560">Oxidoreductase</keyword>
<reference evidence="8 11" key="2">
    <citation type="journal article" date="2019" name="Emerg. Microbes Infect.">
        <title>Comprehensive subspecies identification of 175 nontuberculous mycobacteria species based on 7547 genomic profiles.</title>
        <authorList>
            <person name="Matsumoto Y."/>
            <person name="Kinjo T."/>
            <person name="Motooka D."/>
            <person name="Nabeya D."/>
            <person name="Jung N."/>
            <person name="Uechi K."/>
            <person name="Horii T."/>
            <person name="Iida T."/>
            <person name="Fujita J."/>
            <person name="Nakamura S."/>
        </authorList>
    </citation>
    <scope>NUCLEOTIDE SEQUENCE [LARGE SCALE GENOMIC DNA]</scope>
    <source>
        <strain evidence="8 11">JCM 12405</strain>
    </source>
</reference>
<dbReference type="InterPro" id="IPR006076">
    <property type="entry name" value="FAD-dep_OxRdtase"/>
</dbReference>
<dbReference type="InterPro" id="IPR036188">
    <property type="entry name" value="FAD/NAD-bd_sf"/>
</dbReference>
<protein>
    <recommendedName>
        <fullName evidence="7">FAD dependent oxidoreductase domain-containing protein</fullName>
    </recommendedName>
</protein>
<dbReference type="Proteomes" id="UP000193564">
    <property type="component" value="Unassembled WGS sequence"/>
</dbReference>
<evidence type="ECO:0000256" key="1">
    <source>
        <dbReference type="ARBA" id="ARBA00001974"/>
    </source>
</evidence>
<feature type="compositionally biased region" description="Basic residues" evidence="6">
    <location>
        <begin position="114"/>
        <end position="124"/>
    </location>
</feature>
<comment type="similarity">
    <text evidence="2">Belongs to the FAD-dependent glycerol-3-phosphate dehydrogenase family.</text>
</comment>
<evidence type="ECO:0000313" key="11">
    <source>
        <dbReference type="Proteomes" id="UP000467201"/>
    </source>
</evidence>
<evidence type="ECO:0000256" key="4">
    <source>
        <dbReference type="ARBA" id="ARBA00022827"/>
    </source>
</evidence>
<comment type="cofactor">
    <cofactor evidence="1">
        <name>FAD</name>
        <dbReference type="ChEBI" id="CHEBI:57692"/>
    </cofactor>
</comment>
<evidence type="ECO:0000256" key="3">
    <source>
        <dbReference type="ARBA" id="ARBA00022630"/>
    </source>
</evidence>
<evidence type="ECO:0000313" key="8">
    <source>
        <dbReference type="EMBL" id="BBZ08315.1"/>
    </source>
</evidence>
<dbReference type="GO" id="GO:0004368">
    <property type="term" value="F:glycerol-3-phosphate dehydrogenase (quinone) activity"/>
    <property type="evidence" value="ECO:0007669"/>
    <property type="project" value="InterPro"/>
</dbReference>
<reference evidence="8" key="3">
    <citation type="submission" date="2020-02" db="EMBL/GenBank/DDBJ databases">
        <authorList>
            <person name="Matsumoto Y."/>
            <person name="Motooka D."/>
            <person name="Nakamura S."/>
        </authorList>
    </citation>
    <scope>NUCLEOTIDE SEQUENCE</scope>
    <source>
        <strain evidence="8">JCM 12405</strain>
    </source>
</reference>
<sequence length="132" mass="13923">MVVGGGITGAGIALDAASRGLAVVLVGKRDLGFGNLGFGTSRWSSKLLHADRYLASGNRGIARRSSVERGTLMTRTTRPHLPLAHRRGAPGPIPDVPQPSRQEVSVLLTSSTPRSRRPRPKASKAHTPGCAR</sequence>
<dbReference type="AlphaFoldDB" id="A0A1X1T6V9"/>
<evidence type="ECO:0000256" key="6">
    <source>
        <dbReference type="SAM" id="MobiDB-lite"/>
    </source>
</evidence>
<accession>A0A1X1T6V9</accession>
<dbReference type="PROSITE" id="PS00977">
    <property type="entry name" value="FAD_G3PDH_1"/>
    <property type="match status" value="1"/>
</dbReference>
<organism evidence="9 10">
    <name type="scientific">Mycolicibacterium doricum</name>
    <dbReference type="NCBI Taxonomy" id="126673"/>
    <lineage>
        <taxon>Bacteria</taxon>
        <taxon>Bacillati</taxon>
        <taxon>Actinomycetota</taxon>
        <taxon>Actinomycetes</taxon>
        <taxon>Mycobacteriales</taxon>
        <taxon>Mycobacteriaceae</taxon>
        <taxon>Mycolicibacterium</taxon>
    </lineage>
</organism>
<keyword evidence="3" id="KW-0285">Flavoprotein</keyword>
<dbReference type="SUPFAM" id="SSF51905">
    <property type="entry name" value="FAD/NAD(P)-binding domain"/>
    <property type="match status" value="1"/>
</dbReference>
<gene>
    <name evidence="9" type="ORF">AWC01_12355</name>
    <name evidence="8" type="ORF">MDOR_24840</name>
</gene>
<keyword evidence="10" id="KW-1185">Reference proteome</keyword>
<dbReference type="EMBL" id="AP022605">
    <property type="protein sequence ID" value="BBZ08315.1"/>
    <property type="molecule type" value="Genomic_DNA"/>
</dbReference>
<evidence type="ECO:0000259" key="7">
    <source>
        <dbReference type="Pfam" id="PF01266"/>
    </source>
</evidence>
<dbReference type="PANTHER" id="PTHR11985:SF35">
    <property type="entry name" value="ANAEROBIC GLYCEROL-3-PHOSPHATE DEHYDROGENASE SUBUNIT A"/>
    <property type="match status" value="1"/>
</dbReference>
<dbReference type="Pfam" id="PF01266">
    <property type="entry name" value="DAO"/>
    <property type="match status" value="1"/>
</dbReference>
<evidence type="ECO:0000313" key="10">
    <source>
        <dbReference type="Proteomes" id="UP000193564"/>
    </source>
</evidence>
<dbReference type="PANTHER" id="PTHR11985">
    <property type="entry name" value="GLYCEROL-3-PHOSPHATE DEHYDROGENASE"/>
    <property type="match status" value="1"/>
</dbReference>
<dbReference type="GO" id="GO:0046168">
    <property type="term" value="P:glycerol-3-phosphate catabolic process"/>
    <property type="evidence" value="ECO:0007669"/>
    <property type="project" value="TreeGrafter"/>
</dbReference>
<feature type="compositionally biased region" description="Low complexity" evidence="6">
    <location>
        <begin position="104"/>
        <end position="113"/>
    </location>
</feature>
<dbReference type="Gene3D" id="3.50.50.60">
    <property type="entry name" value="FAD/NAD(P)-binding domain"/>
    <property type="match status" value="1"/>
</dbReference>
<dbReference type="STRING" id="126673.AWC01_12355"/>
<dbReference type="Proteomes" id="UP000467201">
    <property type="component" value="Chromosome"/>
</dbReference>
<name>A0A1X1T6V9_9MYCO</name>
<reference evidence="9 10" key="1">
    <citation type="submission" date="2016-01" db="EMBL/GenBank/DDBJ databases">
        <title>The new phylogeny of the genus Mycobacterium.</title>
        <authorList>
            <person name="Tarcisio F."/>
            <person name="Conor M."/>
            <person name="Antonella G."/>
            <person name="Elisabetta G."/>
            <person name="Giulia F.S."/>
            <person name="Sara T."/>
            <person name="Anna F."/>
            <person name="Clotilde B."/>
            <person name="Roberto B."/>
            <person name="Veronica D.S."/>
            <person name="Fabio R."/>
            <person name="Monica P."/>
            <person name="Olivier J."/>
            <person name="Enrico T."/>
            <person name="Nicola S."/>
        </authorList>
    </citation>
    <scope>NUCLEOTIDE SEQUENCE [LARGE SCALE GENOMIC DNA]</scope>
    <source>
        <strain evidence="9 10">DSM 44339</strain>
    </source>
</reference>
<dbReference type="EMBL" id="LQOS01000030">
    <property type="protein sequence ID" value="ORV40321.1"/>
    <property type="molecule type" value="Genomic_DNA"/>
</dbReference>
<keyword evidence="4" id="KW-0274">FAD</keyword>
<proteinExistence type="inferred from homology"/>
<evidence type="ECO:0000313" key="9">
    <source>
        <dbReference type="EMBL" id="ORV40321.1"/>
    </source>
</evidence>
<dbReference type="InterPro" id="IPR000447">
    <property type="entry name" value="G3P_DH_FAD-dep"/>
</dbReference>
<evidence type="ECO:0000256" key="2">
    <source>
        <dbReference type="ARBA" id="ARBA00007330"/>
    </source>
</evidence>
<dbReference type="KEGG" id="mdr:MDOR_24840"/>
<feature type="region of interest" description="Disordered" evidence="6">
    <location>
        <begin position="65"/>
        <end position="132"/>
    </location>
</feature>